<organism evidence="2 3">
    <name type="scientific">Methylobacterium indicum</name>
    <dbReference type="NCBI Taxonomy" id="1775910"/>
    <lineage>
        <taxon>Bacteria</taxon>
        <taxon>Pseudomonadati</taxon>
        <taxon>Pseudomonadota</taxon>
        <taxon>Alphaproteobacteria</taxon>
        <taxon>Hyphomicrobiales</taxon>
        <taxon>Methylobacteriaceae</taxon>
        <taxon>Methylobacterium</taxon>
    </lineage>
</organism>
<proteinExistence type="predicted"/>
<name>A0A8H9C832_9HYPH</name>
<dbReference type="KEGG" id="mind:mvi_34110"/>
<dbReference type="AlphaFoldDB" id="A0A8H9C832"/>
<sequence>MTQTITGVAGTAQDTGVAAQPMLATASDLSRHSHLLDREVARFLSGVRAAEGRRQRRPRTTAMAAVRKEGA</sequence>
<evidence type="ECO:0000313" key="3">
    <source>
        <dbReference type="Proteomes" id="UP000663508"/>
    </source>
</evidence>
<evidence type="ECO:0000313" key="2">
    <source>
        <dbReference type="EMBL" id="BCM84950.1"/>
    </source>
</evidence>
<reference evidence="2" key="1">
    <citation type="submission" date="2020-11" db="EMBL/GenBank/DDBJ databases">
        <title>Complete genome sequence of a novel pathogenic Methylobacterium strain isolated from rice in Vietnam.</title>
        <authorList>
            <person name="Lai K."/>
            <person name="Okazaki S."/>
            <person name="Higashi K."/>
            <person name="Mori H."/>
            <person name="Toyoda A."/>
            <person name="Kurokawa K."/>
        </authorList>
    </citation>
    <scope>NUCLEOTIDE SEQUENCE</scope>
    <source>
        <strain evidence="2">VL1</strain>
    </source>
</reference>
<dbReference type="Proteomes" id="UP000663508">
    <property type="component" value="Chromosome"/>
</dbReference>
<evidence type="ECO:0000256" key="1">
    <source>
        <dbReference type="SAM" id="MobiDB-lite"/>
    </source>
</evidence>
<feature type="region of interest" description="Disordered" evidence="1">
    <location>
        <begin position="51"/>
        <end position="71"/>
    </location>
</feature>
<accession>A0A8H9C832</accession>
<protein>
    <submittedName>
        <fullName evidence="2">Uncharacterized protein</fullName>
    </submittedName>
</protein>
<gene>
    <name evidence="2" type="ORF">mvi_34110</name>
</gene>
<dbReference type="EMBL" id="AP024145">
    <property type="protein sequence ID" value="BCM84950.1"/>
    <property type="molecule type" value="Genomic_DNA"/>
</dbReference>